<comment type="caution">
    <text evidence="3">The sequence shown here is derived from an EMBL/GenBank/DDBJ whole genome shotgun (WGS) entry which is preliminary data.</text>
</comment>
<keyword evidence="4" id="KW-1185">Reference proteome</keyword>
<dbReference type="Pfam" id="PF12315">
    <property type="entry name" value="DA1-like"/>
    <property type="match status" value="1"/>
</dbReference>
<organism evidence="3 4">
    <name type="scientific">Datura stramonium</name>
    <name type="common">Jimsonweed</name>
    <name type="synonym">Common thornapple</name>
    <dbReference type="NCBI Taxonomy" id="4076"/>
    <lineage>
        <taxon>Eukaryota</taxon>
        <taxon>Viridiplantae</taxon>
        <taxon>Streptophyta</taxon>
        <taxon>Embryophyta</taxon>
        <taxon>Tracheophyta</taxon>
        <taxon>Spermatophyta</taxon>
        <taxon>Magnoliopsida</taxon>
        <taxon>eudicotyledons</taxon>
        <taxon>Gunneridae</taxon>
        <taxon>Pentapetalae</taxon>
        <taxon>asterids</taxon>
        <taxon>lamiids</taxon>
        <taxon>Solanales</taxon>
        <taxon>Solanaceae</taxon>
        <taxon>Solanoideae</taxon>
        <taxon>Datureae</taxon>
        <taxon>Datura</taxon>
    </lineage>
</organism>
<protein>
    <recommendedName>
        <fullName evidence="2">Protein DA1-like domain-containing protein</fullName>
    </recommendedName>
</protein>
<dbReference type="InterPro" id="IPR022087">
    <property type="entry name" value="DA1-like_dom"/>
</dbReference>
<proteinExistence type="predicted"/>
<reference evidence="3 4" key="1">
    <citation type="journal article" date="2021" name="BMC Genomics">
        <title>Datura genome reveals duplications of psychoactive alkaloid biosynthetic genes and high mutation rate following tissue culture.</title>
        <authorList>
            <person name="Rajewski A."/>
            <person name="Carter-House D."/>
            <person name="Stajich J."/>
            <person name="Litt A."/>
        </authorList>
    </citation>
    <scope>NUCLEOTIDE SEQUENCE [LARGE SCALE GENOMIC DNA]</scope>
    <source>
        <strain evidence="3">AR-01</strain>
    </source>
</reference>
<keyword evidence="1" id="KW-0812">Transmembrane</keyword>
<dbReference type="Proteomes" id="UP000823775">
    <property type="component" value="Unassembled WGS sequence"/>
</dbReference>
<keyword evidence="1" id="KW-0472">Membrane</keyword>
<dbReference type="PANTHER" id="PTHR24209">
    <property type="entry name" value="PROTEIN DA1-RELATED 2"/>
    <property type="match status" value="1"/>
</dbReference>
<dbReference type="InterPro" id="IPR045218">
    <property type="entry name" value="DA1-like"/>
</dbReference>
<dbReference type="EMBL" id="JACEIK010002436">
    <property type="protein sequence ID" value="MCD9561155.1"/>
    <property type="molecule type" value="Genomic_DNA"/>
</dbReference>
<evidence type="ECO:0000313" key="3">
    <source>
        <dbReference type="EMBL" id="MCD9561155.1"/>
    </source>
</evidence>
<accession>A0ABS8USW0</accession>
<name>A0ABS8USW0_DATST</name>
<evidence type="ECO:0000313" key="4">
    <source>
        <dbReference type="Proteomes" id="UP000823775"/>
    </source>
</evidence>
<keyword evidence="1" id="KW-1133">Transmembrane helix</keyword>
<feature type="domain" description="Protein DA1-like" evidence="2">
    <location>
        <begin position="248"/>
        <end position="327"/>
    </location>
</feature>
<evidence type="ECO:0000256" key="1">
    <source>
        <dbReference type="SAM" id="Phobius"/>
    </source>
</evidence>
<dbReference type="PANTHER" id="PTHR24209:SF23">
    <property type="entry name" value="PROTEIN DA1-RELATED 2-LIKE"/>
    <property type="match status" value="1"/>
</dbReference>
<sequence>MSSSSVNQFSQPCIYDFQGGQVIEGSPRKTSNRVSRDENMVGAPVRTLDDRFKASKEKRGTKRVQLRSFDRRFEKTRIDDEDLGRSAMTLVHRHILLHILLLMLLHMPLGNIIPEVIVRIPLILALTSVENAKSVSIPCTVVHIPTNAAGLIRYRCHPFWSQKYCPSHEHDVTKRCCSCERLEAILTGKYFRVSIICPKPEAYAYQKSRQSPVYSKGREWVSREVSGNQNTPQKLTRKCEVTAILVLFGFRNLSLEVEEGICQVLSYMWLESEVMPGSRDMPSTSTAASSLMSSSKKVLSLGKNKLGEFFMHQIAHDTSPAYSGGIQSC</sequence>
<evidence type="ECO:0000259" key="2">
    <source>
        <dbReference type="Pfam" id="PF12315"/>
    </source>
</evidence>
<gene>
    <name evidence="3" type="ORF">HAX54_020131</name>
</gene>
<feature type="transmembrane region" description="Helical" evidence="1">
    <location>
        <begin position="95"/>
        <end position="113"/>
    </location>
</feature>